<feature type="signal peptide" evidence="1">
    <location>
        <begin position="1"/>
        <end position="18"/>
    </location>
</feature>
<evidence type="ECO:0000313" key="3">
    <source>
        <dbReference type="Proteomes" id="UP000326789"/>
    </source>
</evidence>
<sequence>MKKALLIATSLISFGFLAGCQTTEQSEAPQEVVAENMKMVTGTVSYRERIALPENALVTVTLEDISLADAPSKVLATQEFTTDGKQVPFAFELKYDASQIKANHRYNVRASIHVDSKLRFTTDTIAPVITDAANTESLNLRLVGVNSLFSKRTN</sequence>
<keyword evidence="1" id="KW-0732">Signal</keyword>
<evidence type="ECO:0000313" key="2">
    <source>
        <dbReference type="EMBL" id="KAB0286552.1"/>
    </source>
</evidence>
<evidence type="ECO:0000256" key="1">
    <source>
        <dbReference type="SAM" id="SignalP"/>
    </source>
</evidence>
<dbReference type="Pfam" id="PF09619">
    <property type="entry name" value="YscW"/>
    <property type="match status" value="1"/>
</dbReference>
<dbReference type="PANTHER" id="PTHR38013">
    <property type="entry name" value="GLYCOPROTEIN/POLYSACCHARIDE METABOLISM"/>
    <property type="match status" value="1"/>
</dbReference>
<dbReference type="RefSeq" id="WP_150871580.1">
    <property type="nucleotide sequence ID" value="NZ_VWSE01000008.1"/>
</dbReference>
<dbReference type="PROSITE" id="PS51257">
    <property type="entry name" value="PROKAR_LIPOPROTEIN"/>
    <property type="match status" value="1"/>
</dbReference>
<dbReference type="EMBL" id="VWSE01000008">
    <property type="protein sequence ID" value="KAB0286552.1"/>
    <property type="molecule type" value="Genomic_DNA"/>
</dbReference>
<comment type="caution">
    <text evidence="2">The sequence shown here is derived from an EMBL/GenBank/DDBJ whole genome shotgun (WGS) entry which is preliminary data.</text>
</comment>
<dbReference type="InterPro" id="IPR039366">
    <property type="entry name" value="Pilotin"/>
</dbReference>
<dbReference type="PANTHER" id="PTHR38013:SF1">
    <property type="entry name" value="GLYCOPROTEIN_POLYSACCHARIDE METABOLISM"/>
    <property type="match status" value="1"/>
</dbReference>
<dbReference type="InterPro" id="IPR053196">
    <property type="entry name" value="Lipoprotein_YbaY-like"/>
</dbReference>
<dbReference type="AlphaFoldDB" id="A0A5N3QXP5"/>
<proteinExistence type="predicted"/>
<accession>A0A5N3QXP5</accession>
<dbReference type="Proteomes" id="UP000326789">
    <property type="component" value="Unassembled WGS sequence"/>
</dbReference>
<feature type="chain" id="PRO_5024445067" evidence="1">
    <location>
        <begin position="19"/>
        <end position="154"/>
    </location>
</feature>
<organism evidence="2 3">
    <name type="scientific">Vibrio fortis</name>
    <dbReference type="NCBI Taxonomy" id="212667"/>
    <lineage>
        <taxon>Bacteria</taxon>
        <taxon>Pseudomonadati</taxon>
        <taxon>Pseudomonadota</taxon>
        <taxon>Gammaproteobacteria</taxon>
        <taxon>Vibrionales</taxon>
        <taxon>Vibrionaceae</taxon>
        <taxon>Vibrio</taxon>
    </lineage>
</organism>
<name>A0A5N3QXP5_9VIBR</name>
<gene>
    <name evidence="2" type="ORF">F2P58_17965</name>
</gene>
<reference evidence="2 3" key="1">
    <citation type="submission" date="2019-09" db="EMBL/GenBank/DDBJ databases">
        <title>Whole genome sequence of Vibrio fortis.</title>
        <authorList>
            <person name="Das S.K."/>
        </authorList>
    </citation>
    <scope>NUCLEOTIDE SEQUENCE [LARGE SCALE GENOMIC DNA]</scope>
    <source>
        <strain evidence="2 3">AN60</strain>
    </source>
</reference>
<protein>
    <submittedName>
        <fullName evidence="2">Lipo-like protein</fullName>
    </submittedName>
</protein>